<gene>
    <name evidence="3" type="ORF">ENE74_15880</name>
</gene>
<organism evidence="3 4">
    <name type="scientific">Sphingobium algorifonticola</name>
    <dbReference type="NCBI Taxonomy" id="2008318"/>
    <lineage>
        <taxon>Bacteria</taxon>
        <taxon>Pseudomonadati</taxon>
        <taxon>Pseudomonadota</taxon>
        <taxon>Alphaproteobacteria</taxon>
        <taxon>Sphingomonadales</taxon>
        <taxon>Sphingomonadaceae</taxon>
        <taxon>Sphingobium</taxon>
    </lineage>
</organism>
<proteinExistence type="predicted"/>
<accession>A0A437J410</accession>
<evidence type="ECO:0000313" key="4">
    <source>
        <dbReference type="Proteomes" id="UP000282977"/>
    </source>
</evidence>
<feature type="region of interest" description="Disordered" evidence="1">
    <location>
        <begin position="1"/>
        <end position="20"/>
    </location>
</feature>
<evidence type="ECO:0000259" key="2">
    <source>
        <dbReference type="Pfam" id="PF06527"/>
    </source>
</evidence>
<dbReference type="Proteomes" id="UP000282977">
    <property type="component" value="Unassembled WGS sequence"/>
</dbReference>
<evidence type="ECO:0000256" key="1">
    <source>
        <dbReference type="SAM" id="MobiDB-lite"/>
    </source>
</evidence>
<protein>
    <recommendedName>
        <fullName evidence="2">TniQ domain-containing protein</fullName>
    </recommendedName>
</protein>
<feature type="region of interest" description="Disordered" evidence="1">
    <location>
        <begin position="44"/>
        <end position="64"/>
    </location>
</feature>
<feature type="domain" description="TniQ" evidence="2">
    <location>
        <begin position="30"/>
        <end position="168"/>
    </location>
</feature>
<dbReference type="InterPro" id="IPR009492">
    <property type="entry name" value="TniQ"/>
</dbReference>
<comment type="caution">
    <text evidence="3">The sequence shown here is derived from an EMBL/GenBank/DDBJ whole genome shotgun (WGS) entry which is preliminary data.</text>
</comment>
<evidence type="ECO:0000313" key="3">
    <source>
        <dbReference type="EMBL" id="RVT39300.1"/>
    </source>
</evidence>
<reference evidence="3 4" key="1">
    <citation type="submission" date="2019-01" db="EMBL/GenBank/DDBJ databases">
        <authorList>
            <person name="Chen W.-M."/>
        </authorList>
    </citation>
    <scope>NUCLEOTIDE SEQUENCE [LARGE SCALE GENOMIC DNA]</scope>
    <source>
        <strain evidence="3 4">TLA-22</strain>
    </source>
</reference>
<sequence>MMSNYCSRSSRCKSSPVPSGRCGAVRHEYPFADELLTSWHARQRHSRRGRGLPAPKAVRDRMGDWRHPDIRPTMAWINATADDLNVSAARLVEHSLAKHYPALPPDFLAWEHLPGSASSTGLIPIPRLHVSWCSRCLAEDFASDRPAHVRRQWVLAAVGFCHRHRWPLEDRCNGCGSRTWRFAMPARGPLRMICEACWQPMERTSAPALYAGKDTRVRWDHIIAFEQQCMGAIRGRTPDQFRFNFTSAGQLLNEVRDVCSLLTKKPPNDEYWWCRTRNIALNDFACDAMTPGYIGLQFYSSDTRNPLATASPLLRRCLLAAACGIIETNPDVGAALFGPEAPPAIERFIARTDRGGLDRLLMADGHWSSAFILQIKAARERMARRFMISKLEAAHRAIRNAFAHSSSNEQTKFNRSTGQI</sequence>
<keyword evidence="4" id="KW-1185">Reference proteome</keyword>
<name>A0A437J410_9SPHN</name>
<dbReference type="AlphaFoldDB" id="A0A437J410"/>
<dbReference type="EMBL" id="RZUL01000008">
    <property type="protein sequence ID" value="RVT39300.1"/>
    <property type="molecule type" value="Genomic_DNA"/>
</dbReference>
<dbReference type="Pfam" id="PF06527">
    <property type="entry name" value="TniQ"/>
    <property type="match status" value="1"/>
</dbReference>
<dbReference type="OrthoDB" id="6917259at2"/>
<feature type="compositionally biased region" description="Polar residues" evidence="1">
    <location>
        <begin position="1"/>
        <end position="17"/>
    </location>
</feature>